<comment type="caution">
    <text evidence="2">The sequence shown here is derived from an EMBL/GenBank/DDBJ whole genome shotgun (WGS) entry which is preliminary data.</text>
</comment>
<sequence length="177" mass="20413">MVENEWNGREFTSFEYKEIQVPEDKASFYLDCYENFGWTVDDKFPPQRTGEKIQIKMKRNRKIVNKVELTRLQRNFEASMDEIDSLEASKTNAATALSIATGVIGTGFMAGSVFAVTAEPPIIWLCVLMAIPGFLGWILPYFVYQKTKRKKAQKVQPYIEEKHDEIYKICEKGHSLL</sequence>
<keyword evidence="1" id="KW-1133">Transmembrane helix</keyword>
<keyword evidence="1" id="KW-0472">Membrane</keyword>
<name>A0ABV1I3V0_9FIRM</name>
<feature type="transmembrane region" description="Helical" evidence="1">
    <location>
        <begin position="93"/>
        <end position="116"/>
    </location>
</feature>
<accession>A0ABV1I3V0</accession>
<gene>
    <name evidence="2" type="ORF">WMO62_13665</name>
</gene>
<dbReference type="EMBL" id="JBBMFC010000030">
    <property type="protein sequence ID" value="MEQ2579856.1"/>
    <property type="molecule type" value="Genomic_DNA"/>
</dbReference>
<keyword evidence="1" id="KW-0812">Transmembrane</keyword>
<dbReference type="RefSeq" id="WP_349145010.1">
    <property type="nucleotide sequence ID" value="NZ_JBBMFC010000030.1"/>
</dbReference>
<keyword evidence="3" id="KW-1185">Reference proteome</keyword>
<evidence type="ECO:0000256" key="1">
    <source>
        <dbReference type="SAM" id="Phobius"/>
    </source>
</evidence>
<organism evidence="2 3">
    <name type="scientific">Hominiventricola aquisgranensis</name>
    <dbReference type="NCBI Taxonomy" id="3133164"/>
    <lineage>
        <taxon>Bacteria</taxon>
        <taxon>Bacillati</taxon>
        <taxon>Bacillota</taxon>
        <taxon>Clostridia</taxon>
        <taxon>Lachnospirales</taxon>
        <taxon>Lachnospiraceae</taxon>
        <taxon>Hominiventricola</taxon>
    </lineage>
</organism>
<protein>
    <submittedName>
        <fullName evidence="2">Uncharacterized protein</fullName>
    </submittedName>
</protein>
<reference evidence="2 3" key="1">
    <citation type="submission" date="2024-03" db="EMBL/GenBank/DDBJ databases">
        <title>Human intestinal bacterial collection.</title>
        <authorList>
            <person name="Pauvert C."/>
            <person name="Hitch T.C.A."/>
            <person name="Clavel T."/>
        </authorList>
    </citation>
    <scope>NUCLEOTIDE SEQUENCE [LARGE SCALE GENOMIC DNA]</scope>
    <source>
        <strain evidence="2 3">CLA-AA-H78B</strain>
    </source>
</reference>
<dbReference type="Proteomes" id="UP001470288">
    <property type="component" value="Unassembled WGS sequence"/>
</dbReference>
<evidence type="ECO:0000313" key="2">
    <source>
        <dbReference type="EMBL" id="MEQ2579856.1"/>
    </source>
</evidence>
<evidence type="ECO:0000313" key="3">
    <source>
        <dbReference type="Proteomes" id="UP001470288"/>
    </source>
</evidence>
<proteinExistence type="predicted"/>
<feature type="transmembrane region" description="Helical" evidence="1">
    <location>
        <begin position="122"/>
        <end position="144"/>
    </location>
</feature>